<dbReference type="Pfam" id="PF07811">
    <property type="entry name" value="TadE"/>
    <property type="match status" value="1"/>
</dbReference>
<sequence length="170" mass="18092">MAHLAPRSSRYSLTHGGAASIEFALIAMLMVLMLLGILVYWRVLQAQQSVARATGDGARMVQNLIYGTFSAYDITKESETHTIQAAAEDVVKRSLQNSGIPGNPQQAASITLTVSASQARLNVSYQLPPLFGNAGGQPQPVKPGGWALVEPARLQASSLVSFQLDGRSTP</sequence>
<dbReference type="Proteomes" id="UP000562492">
    <property type="component" value="Unassembled WGS sequence"/>
</dbReference>
<feature type="domain" description="TadE-like" evidence="2">
    <location>
        <begin position="17"/>
        <end position="59"/>
    </location>
</feature>
<dbReference type="RefSeq" id="WP_184709822.1">
    <property type="nucleotide sequence ID" value="NZ_JACHKZ010000020.1"/>
</dbReference>
<gene>
    <name evidence="3" type="ORF">HNP33_002966</name>
</gene>
<evidence type="ECO:0000313" key="3">
    <source>
        <dbReference type="EMBL" id="MBB6578861.1"/>
    </source>
</evidence>
<comment type="caution">
    <text evidence="3">The sequence shown here is derived from an EMBL/GenBank/DDBJ whole genome shotgun (WGS) entry which is preliminary data.</text>
</comment>
<keyword evidence="1" id="KW-0812">Transmembrane</keyword>
<proteinExistence type="predicted"/>
<accession>A0ABR6RI68</accession>
<dbReference type="EMBL" id="JACHKZ010000020">
    <property type="protein sequence ID" value="MBB6578861.1"/>
    <property type="molecule type" value="Genomic_DNA"/>
</dbReference>
<organism evidence="3 4">
    <name type="scientific">Comamonas odontotermitis</name>
    <dbReference type="NCBI Taxonomy" id="379895"/>
    <lineage>
        <taxon>Bacteria</taxon>
        <taxon>Pseudomonadati</taxon>
        <taxon>Pseudomonadota</taxon>
        <taxon>Betaproteobacteria</taxon>
        <taxon>Burkholderiales</taxon>
        <taxon>Comamonadaceae</taxon>
        <taxon>Comamonas</taxon>
    </lineage>
</organism>
<evidence type="ECO:0000313" key="4">
    <source>
        <dbReference type="Proteomes" id="UP000562492"/>
    </source>
</evidence>
<feature type="transmembrane region" description="Helical" evidence="1">
    <location>
        <begin position="21"/>
        <end position="41"/>
    </location>
</feature>
<name>A0ABR6RI68_9BURK</name>
<keyword evidence="4" id="KW-1185">Reference proteome</keyword>
<evidence type="ECO:0000256" key="1">
    <source>
        <dbReference type="SAM" id="Phobius"/>
    </source>
</evidence>
<keyword evidence="1" id="KW-0472">Membrane</keyword>
<protein>
    <submittedName>
        <fullName evidence="3">Competence protein ComGC</fullName>
    </submittedName>
</protein>
<reference evidence="3 4" key="1">
    <citation type="submission" date="2020-08" db="EMBL/GenBank/DDBJ databases">
        <title>Functional genomics of gut bacteria from endangered species of beetles.</title>
        <authorList>
            <person name="Carlos-Shanley C."/>
        </authorList>
    </citation>
    <scope>NUCLEOTIDE SEQUENCE [LARGE SCALE GENOMIC DNA]</scope>
    <source>
        <strain evidence="3 4">S00124</strain>
    </source>
</reference>
<dbReference type="InterPro" id="IPR012495">
    <property type="entry name" value="TadE-like_dom"/>
</dbReference>
<keyword evidence="1" id="KW-1133">Transmembrane helix</keyword>
<evidence type="ECO:0000259" key="2">
    <source>
        <dbReference type="Pfam" id="PF07811"/>
    </source>
</evidence>